<name>A0A8J3Q7Q2_9ACTN</name>
<dbReference type="AlphaFoldDB" id="A0A8J3Q7Q2"/>
<evidence type="ECO:0000256" key="7">
    <source>
        <dbReference type="ARBA" id="ARBA00043987"/>
    </source>
</evidence>
<feature type="transmembrane region" description="Helical" evidence="8">
    <location>
        <begin position="64"/>
        <end position="82"/>
    </location>
</feature>
<evidence type="ECO:0000256" key="4">
    <source>
        <dbReference type="ARBA" id="ARBA00022692"/>
    </source>
</evidence>
<dbReference type="Proteomes" id="UP000612899">
    <property type="component" value="Unassembled WGS sequence"/>
</dbReference>
<evidence type="ECO:0000256" key="8">
    <source>
        <dbReference type="SAM" id="Phobius"/>
    </source>
</evidence>
<dbReference type="GO" id="GO:0016757">
    <property type="term" value="F:glycosyltransferase activity"/>
    <property type="evidence" value="ECO:0007669"/>
    <property type="project" value="UniProtKB-KW"/>
</dbReference>
<proteinExistence type="inferred from homology"/>
<evidence type="ECO:0000256" key="2">
    <source>
        <dbReference type="ARBA" id="ARBA00022676"/>
    </source>
</evidence>
<comment type="caution">
    <text evidence="9">The sequence shown here is derived from an EMBL/GenBank/DDBJ whole genome shotgun (WGS) entry which is preliminary data.</text>
</comment>
<keyword evidence="4 8" id="KW-0812">Transmembrane</keyword>
<dbReference type="EMBL" id="BONY01000016">
    <property type="protein sequence ID" value="GIH04969.1"/>
    <property type="molecule type" value="Genomic_DNA"/>
</dbReference>
<accession>A0A8J3Q7Q2</accession>
<gene>
    <name evidence="9" type="ORF">Rhe02_30360</name>
</gene>
<dbReference type="InterPro" id="IPR049829">
    <property type="entry name" value="MptA/B-like"/>
</dbReference>
<evidence type="ECO:0000256" key="6">
    <source>
        <dbReference type="ARBA" id="ARBA00023136"/>
    </source>
</evidence>
<sequence length="490" mass="50058">MAGAVLLAAAAALAGAHPGGDPGAGFRTGGFAAVPASFSVGLVCWLAGGVVLTVAWWKLPTPNLRTVLLTGALWALPILFAPPLGSRDVYAYACQGWLWNHGQDPYAVGVQAGGCPWFEAVPQLWWQTPTPYGPLAIALSGLAAAAGNLVTGIIVLRLLAVASVLVLAWQAPKLAVHCGLSPASAAWLGVVTPLILVHGLSAAHNDLLVAALVVTALTIAATNRSAALAAGRRHEEAAVSGKSRFWGAAKPRIPRSRDGHGAAQGARAGLWGRAVVVGVVLAGAVAVKVTAIAVVPFVFILLGRRWWAAAAGVVGGFAGLSLATGLDLGWVQALRGTGELAQWSSVPTAVGMTIGYLLRPFGFAPEGPIAVARVVGVAALAVLGISLLFWAWRHRTGTQKIVVASGLALAATAILGPVFYPWYAITPLAVLAASATDKRRWLAAATVICTFLTLPNGLGVPVLTKAVGAFAVTAALIVLVARRRAPARAA</sequence>
<feature type="transmembrane region" description="Helical" evidence="8">
    <location>
        <begin position="135"/>
        <end position="168"/>
    </location>
</feature>
<dbReference type="NCBIfam" id="NF038066">
    <property type="entry name" value="MptB"/>
    <property type="match status" value="1"/>
</dbReference>
<keyword evidence="10" id="KW-1185">Reference proteome</keyword>
<feature type="transmembrane region" description="Helical" evidence="8">
    <location>
        <begin position="370"/>
        <end position="390"/>
    </location>
</feature>
<feature type="transmembrane region" description="Helical" evidence="8">
    <location>
        <begin position="180"/>
        <end position="201"/>
    </location>
</feature>
<evidence type="ECO:0000256" key="1">
    <source>
        <dbReference type="ARBA" id="ARBA00004141"/>
    </source>
</evidence>
<keyword evidence="5 8" id="KW-1133">Transmembrane helix</keyword>
<feature type="transmembrane region" description="Helical" evidence="8">
    <location>
        <begin position="462"/>
        <end position="481"/>
    </location>
</feature>
<evidence type="ECO:0000313" key="10">
    <source>
        <dbReference type="Proteomes" id="UP000612899"/>
    </source>
</evidence>
<evidence type="ECO:0000256" key="5">
    <source>
        <dbReference type="ARBA" id="ARBA00022989"/>
    </source>
</evidence>
<keyword evidence="2" id="KW-0328">Glycosyltransferase</keyword>
<protein>
    <recommendedName>
        <fullName evidence="11">DUF2029 domain-containing protein</fullName>
    </recommendedName>
</protein>
<evidence type="ECO:0000256" key="3">
    <source>
        <dbReference type="ARBA" id="ARBA00022679"/>
    </source>
</evidence>
<feature type="transmembrane region" description="Helical" evidence="8">
    <location>
        <begin position="274"/>
        <end position="300"/>
    </location>
</feature>
<keyword evidence="6 8" id="KW-0472">Membrane</keyword>
<reference evidence="9" key="1">
    <citation type="submission" date="2021-01" db="EMBL/GenBank/DDBJ databases">
        <title>Whole genome shotgun sequence of Rhizocola hellebori NBRC 109834.</title>
        <authorList>
            <person name="Komaki H."/>
            <person name="Tamura T."/>
        </authorList>
    </citation>
    <scope>NUCLEOTIDE SEQUENCE</scope>
    <source>
        <strain evidence="9">NBRC 109834</strain>
    </source>
</reference>
<keyword evidence="3" id="KW-0808">Transferase</keyword>
<comment type="subcellular location">
    <subcellularLocation>
        <location evidence="1">Membrane</location>
        <topology evidence="1">Multi-pass membrane protein</topology>
    </subcellularLocation>
</comment>
<evidence type="ECO:0008006" key="11">
    <source>
        <dbReference type="Google" id="ProtNLM"/>
    </source>
</evidence>
<feature type="transmembrane region" description="Helical" evidence="8">
    <location>
        <begin position="402"/>
        <end position="423"/>
    </location>
</feature>
<feature type="transmembrane region" description="Helical" evidence="8">
    <location>
        <begin position="34"/>
        <end position="57"/>
    </location>
</feature>
<evidence type="ECO:0000313" key="9">
    <source>
        <dbReference type="EMBL" id="GIH04969.1"/>
    </source>
</evidence>
<dbReference type="GO" id="GO:0016020">
    <property type="term" value="C:membrane"/>
    <property type="evidence" value="ECO:0007669"/>
    <property type="project" value="UniProtKB-SubCell"/>
</dbReference>
<comment type="similarity">
    <text evidence="7">Belongs to the MptA/B family.</text>
</comment>
<dbReference type="Pfam" id="PF26314">
    <property type="entry name" value="MptA_B_family"/>
    <property type="match status" value="1"/>
</dbReference>
<feature type="transmembrane region" description="Helical" evidence="8">
    <location>
        <begin position="306"/>
        <end position="328"/>
    </location>
</feature>
<organism evidence="9 10">
    <name type="scientific">Rhizocola hellebori</name>
    <dbReference type="NCBI Taxonomy" id="1392758"/>
    <lineage>
        <taxon>Bacteria</taxon>
        <taxon>Bacillati</taxon>
        <taxon>Actinomycetota</taxon>
        <taxon>Actinomycetes</taxon>
        <taxon>Micromonosporales</taxon>
        <taxon>Micromonosporaceae</taxon>
        <taxon>Rhizocola</taxon>
    </lineage>
</organism>